<evidence type="ECO:0000256" key="2">
    <source>
        <dbReference type="ARBA" id="ARBA00004771"/>
    </source>
</evidence>
<evidence type="ECO:0000256" key="6">
    <source>
        <dbReference type="ARBA" id="ARBA00022679"/>
    </source>
</evidence>
<comment type="caution">
    <text evidence="15">The sequence shown here is derived from an EMBL/GenBank/DDBJ whole genome shotgun (WGS) entry which is preliminary data.</text>
</comment>
<feature type="transmembrane region" description="Helical" evidence="14">
    <location>
        <begin position="18"/>
        <end position="36"/>
    </location>
</feature>
<evidence type="ECO:0000256" key="10">
    <source>
        <dbReference type="ARBA" id="ARBA00022989"/>
    </source>
</evidence>
<evidence type="ECO:0000313" key="16">
    <source>
        <dbReference type="Proteomes" id="UP001431209"/>
    </source>
</evidence>
<keyword evidence="16" id="KW-1185">Reference proteome</keyword>
<organism evidence="15 16">
    <name type="scientific">Acrasis kona</name>
    <dbReference type="NCBI Taxonomy" id="1008807"/>
    <lineage>
        <taxon>Eukaryota</taxon>
        <taxon>Discoba</taxon>
        <taxon>Heterolobosea</taxon>
        <taxon>Tetramitia</taxon>
        <taxon>Eutetramitia</taxon>
        <taxon>Acrasidae</taxon>
        <taxon>Acrasis</taxon>
    </lineage>
</organism>
<keyword evidence="6 14" id="KW-0808">Transferase</keyword>
<dbReference type="GO" id="GO:0005789">
    <property type="term" value="C:endoplasmic reticulum membrane"/>
    <property type="evidence" value="ECO:0007669"/>
    <property type="project" value="UniProtKB-SubCell"/>
</dbReference>
<evidence type="ECO:0000256" key="9">
    <source>
        <dbReference type="ARBA" id="ARBA00022824"/>
    </source>
</evidence>
<dbReference type="EC" id="2.3.1.-" evidence="14"/>
<evidence type="ECO:0000256" key="1">
    <source>
        <dbReference type="ARBA" id="ARBA00004477"/>
    </source>
</evidence>
<keyword evidence="12 14" id="KW-0472">Membrane</keyword>
<evidence type="ECO:0000256" key="7">
    <source>
        <dbReference type="ARBA" id="ARBA00022692"/>
    </source>
</evidence>
<dbReference type="AlphaFoldDB" id="A0AAW2ZCM2"/>
<reference evidence="15 16" key="1">
    <citation type="submission" date="2024-03" db="EMBL/GenBank/DDBJ databases">
        <title>The Acrasis kona genome and developmental transcriptomes reveal deep origins of eukaryotic multicellular pathways.</title>
        <authorList>
            <person name="Sheikh S."/>
            <person name="Fu C.-J."/>
            <person name="Brown M.W."/>
            <person name="Baldauf S.L."/>
        </authorList>
    </citation>
    <scope>NUCLEOTIDE SEQUENCE [LARGE SCALE GENOMIC DNA]</scope>
    <source>
        <strain evidence="15 16">ATCC MYA-3509</strain>
    </source>
</reference>
<dbReference type="GO" id="GO:0019432">
    <property type="term" value="P:triglyceride biosynthetic process"/>
    <property type="evidence" value="ECO:0007669"/>
    <property type="project" value="TreeGrafter"/>
</dbReference>
<dbReference type="GO" id="GO:0004144">
    <property type="term" value="F:diacylglycerol O-acyltransferase activity"/>
    <property type="evidence" value="ECO:0007669"/>
    <property type="project" value="TreeGrafter"/>
</dbReference>
<proteinExistence type="inferred from homology"/>
<evidence type="ECO:0000256" key="13">
    <source>
        <dbReference type="ARBA" id="ARBA00023315"/>
    </source>
</evidence>
<keyword evidence="5" id="KW-0444">Lipid biosynthesis</keyword>
<sequence>MIRVAPLNIPFSRRKQTAAVLFVCMLPLFLIWINLAFIFNPLLWWIYGTYLGYIYIYDRRASVHGNKRSKWFKSLPLFAHFRDYFPSKLIVKEKLQPGKPYFMIMHPHGIIGMSAWSNIFNETEGTLEDQCPGVEVRFVTLAVQFVIPFYRELIKALGLIDSSADTIRTNLNKNRAVAVMVGGAEESLYARPGPESIILSKRKGFVKIALQTGASLVPIYGFGENELYSQAVNPDGSLLRRIQENLKSITSFALPMFYGRGIFLYDYGLLPRRVPLTTVVGKPIPVPKIKEPTDADIEKYHNIYKEKLLELYSEHKGTAELTIL</sequence>
<name>A0AAW2ZCM2_9EUKA</name>
<accession>A0AAW2ZCM2</accession>
<keyword evidence="11" id="KW-0443">Lipid metabolism</keyword>
<comment type="subcellular location">
    <subcellularLocation>
        <location evidence="1 14">Endoplasmic reticulum membrane</location>
        <topology evidence="1 14">Multi-pass membrane protein</topology>
    </subcellularLocation>
</comment>
<evidence type="ECO:0000256" key="4">
    <source>
        <dbReference type="ARBA" id="ARBA00005420"/>
    </source>
</evidence>
<dbReference type="InterPro" id="IPR007130">
    <property type="entry name" value="DAGAT"/>
</dbReference>
<evidence type="ECO:0000256" key="8">
    <source>
        <dbReference type="ARBA" id="ARBA00022798"/>
    </source>
</evidence>
<keyword evidence="9 14" id="KW-0256">Endoplasmic reticulum</keyword>
<dbReference type="CDD" id="cd07987">
    <property type="entry name" value="LPLAT_MGAT-like"/>
    <property type="match status" value="1"/>
</dbReference>
<gene>
    <name evidence="15" type="ORF">AKO1_000979</name>
</gene>
<evidence type="ECO:0000256" key="14">
    <source>
        <dbReference type="RuleBase" id="RU367023"/>
    </source>
</evidence>
<evidence type="ECO:0000256" key="12">
    <source>
        <dbReference type="ARBA" id="ARBA00023136"/>
    </source>
</evidence>
<comment type="caution">
    <text evidence="14">Lacks conserved residue(s) required for the propagation of feature annotation.</text>
</comment>
<comment type="pathway">
    <text evidence="3">Lipid metabolism.</text>
</comment>
<dbReference type="PANTHER" id="PTHR12317">
    <property type="entry name" value="DIACYLGLYCEROL O-ACYLTRANSFERASE"/>
    <property type="match status" value="1"/>
</dbReference>
<keyword evidence="13" id="KW-0012">Acyltransferase</keyword>
<keyword evidence="10 14" id="KW-1133">Transmembrane helix</keyword>
<evidence type="ECO:0000313" key="15">
    <source>
        <dbReference type="EMBL" id="KAL0487084.1"/>
    </source>
</evidence>
<dbReference type="PANTHER" id="PTHR12317:SF0">
    <property type="entry name" value="ACYLTRANSFERASE"/>
    <property type="match status" value="1"/>
</dbReference>
<keyword evidence="7 14" id="KW-0812">Transmembrane</keyword>
<comment type="pathway">
    <text evidence="2">Glycerolipid metabolism; triacylglycerol biosynthesis.</text>
</comment>
<evidence type="ECO:0000256" key="5">
    <source>
        <dbReference type="ARBA" id="ARBA00022516"/>
    </source>
</evidence>
<comment type="similarity">
    <text evidence="4 14">Belongs to the diacylglycerol acyltransferase family.</text>
</comment>
<dbReference type="GO" id="GO:0006071">
    <property type="term" value="P:glycerol metabolic process"/>
    <property type="evidence" value="ECO:0007669"/>
    <property type="project" value="UniProtKB-KW"/>
</dbReference>
<dbReference type="EMBL" id="JAOPGA020001301">
    <property type="protein sequence ID" value="KAL0487084.1"/>
    <property type="molecule type" value="Genomic_DNA"/>
</dbReference>
<dbReference type="Pfam" id="PF03982">
    <property type="entry name" value="DAGAT"/>
    <property type="match status" value="1"/>
</dbReference>
<keyword evidence="8" id="KW-0319">Glycerol metabolism</keyword>
<evidence type="ECO:0000256" key="3">
    <source>
        <dbReference type="ARBA" id="ARBA00005189"/>
    </source>
</evidence>
<protein>
    <recommendedName>
        <fullName evidence="14">Acyltransferase</fullName>
        <ecNumber evidence="14">2.3.1.-</ecNumber>
    </recommendedName>
</protein>
<dbReference type="Proteomes" id="UP001431209">
    <property type="component" value="Unassembled WGS sequence"/>
</dbReference>
<evidence type="ECO:0000256" key="11">
    <source>
        <dbReference type="ARBA" id="ARBA00023098"/>
    </source>
</evidence>